<proteinExistence type="predicted"/>
<name>A0A0D2G9I4_9BACT</name>
<evidence type="ECO:0000259" key="1">
    <source>
        <dbReference type="Pfam" id="PF13480"/>
    </source>
</evidence>
<dbReference type="InterPro" id="IPR038740">
    <property type="entry name" value="BioF2-like_GNAT_dom"/>
</dbReference>
<dbReference type="Pfam" id="PF13480">
    <property type="entry name" value="Acetyltransf_6"/>
    <property type="match status" value="1"/>
</dbReference>
<dbReference type="Proteomes" id="UP000032233">
    <property type="component" value="Unassembled WGS sequence"/>
</dbReference>
<comment type="caution">
    <text evidence="2">The sequence shown here is derived from an EMBL/GenBank/DDBJ whole genome shotgun (WGS) entry which is preliminary data.</text>
</comment>
<evidence type="ECO:0000313" key="2">
    <source>
        <dbReference type="EMBL" id="KIX11497.1"/>
    </source>
</evidence>
<accession>A0A0D2G9I4</accession>
<dbReference type="InParanoid" id="A0A0D2G9I4"/>
<dbReference type="Gene3D" id="3.40.630.30">
    <property type="match status" value="1"/>
</dbReference>
<dbReference type="PANTHER" id="PTHR36174:SF1">
    <property type="entry name" value="LIPID II:GLYCINE GLYCYLTRANSFERASE"/>
    <property type="match status" value="1"/>
</dbReference>
<keyword evidence="3" id="KW-1185">Reference proteome</keyword>
<dbReference type="AlphaFoldDB" id="A0A0D2G9I4"/>
<evidence type="ECO:0000313" key="3">
    <source>
        <dbReference type="Proteomes" id="UP000032233"/>
    </source>
</evidence>
<dbReference type="InterPro" id="IPR050644">
    <property type="entry name" value="PG_Glycine_Bridge_Synth"/>
</dbReference>
<dbReference type="STRING" id="1429043.X474_23490"/>
<dbReference type="SUPFAM" id="SSF55729">
    <property type="entry name" value="Acyl-CoA N-acyltransferases (Nat)"/>
    <property type="match status" value="1"/>
</dbReference>
<gene>
    <name evidence="2" type="ORF">X474_23490</name>
</gene>
<dbReference type="RefSeq" id="WP_044351830.1">
    <property type="nucleotide sequence ID" value="NZ_AZAC01000056.1"/>
</dbReference>
<dbReference type="EMBL" id="AZAC01000056">
    <property type="protein sequence ID" value="KIX11497.1"/>
    <property type="molecule type" value="Genomic_DNA"/>
</dbReference>
<sequence length="356" mass="40367">MAFEIRLRDPENPLHNWDGLLKWENRSLLFQSRSWVDLLKDYLPEVRERTLVCLEDDRLVGVLPMLVKEGEAGKVANSLPYFGSNASFILEADLPEPDLVRQKLLTAWRDLAEREDIRVSVFIDTPWGGNSGFLKGRTWDSGDLRMGHMTPLGSLAEVEDPVQELMNLLHSKTRNMVRKAFKSNVKVSASSNPEDQDFLERTHAENLAALGGGAKDRRFFDLARQRLDTLTYVAKINDEPVAAAFLVRHGRVIEYFTPALKAEHRSAQPLSGLIFHAMQDLAAQGALWWNWGASWPSQKSLQTFKKRWGTVNSEYGYFISLSGGLDPWLALGPEGIKKEYPYFYVLPFSVLEKGEA</sequence>
<feature type="domain" description="BioF2-like acetyltransferase" evidence="1">
    <location>
        <begin position="173"/>
        <end position="286"/>
    </location>
</feature>
<dbReference type="PANTHER" id="PTHR36174">
    <property type="entry name" value="LIPID II:GLYCINE GLYCYLTRANSFERASE"/>
    <property type="match status" value="1"/>
</dbReference>
<protein>
    <recommendedName>
        <fullName evidence="1">BioF2-like acetyltransferase domain-containing protein</fullName>
    </recommendedName>
</protein>
<organism evidence="2 3">
    <name type="scientific">Dethiosulfatarculus sandiegensis</name>
    <dbReference type="NCBI Taxonomy" id="1429043"/>
    <lineage>
        <taxon>Bacteria</taxon>
        <taxon>Pseudomonadati</taxon>
        <taxon>Thermodesulfobacteriota</taxon>
        <taxon>Desulfarculia</taxon>
        <taxon>Desulfarculales</taxon>
        <taxon>Desulfarculaceae</taxon>
        <taxon>Dethiosulfatarculus</taxon>
    </lineage>
</organism>
<reference evidence="2 3" key="1">
    <citation type="submission" date="2013-11" db="EMBL/GenBank/DDBJ databases">
        <title>Metagenomic analysis of a methanogenic consortium involved in long chain n-alkane degradation.</title>
        <authorList>
            <person name="Davidova I.A."/>
            <person name="Callaghan A.V."/>
            <person name="Wawrik B."/>
            <person name="Pruitt S."/>
            <person name="Marks C."/>
            <person name="Duncan K.E."/>
            <person name="Suflita J.M."/>
        </authorList>
    </citation>
    <scope>NUCLEOTIDE SEQUENCE [LARGE SCALE GENOMIC DNA]</scope>
    <source>
        <strain evidence="2 3">SPR</strain>
    </source>
</reference>
<dbReference type="InterPro" id="IPR016181">
    <property type="entry name" value="Acyl_CoA_acyltransferase"/>
</dbReference>
<dbReference type="OrthoDB" id="9773932at2"/>